<proteinExistence type="predicted"/>
<dbReference type="Proteomes" id="UP000722791">
    <property type="component" value="Unassembled WGS sequence"/>
</dbReference>
<feature type="compositionally biased region" description="Polar residues" evidence="1">
    <location>
        <begin position="243"/>
        <end position="259"/>
    </location>
</feature>
<name>A0A8J4G567_9CHLO</name>
<feature type="region of interest" description="Disordered" evidence="1">
    <location>
        <begin position="849"/>
        <end position="892"/>
    </location>
</feature>
<evidence type="ECO:0000256" key="1">
    <source>
        <dbReference type="SAM" id="MobiDB-lite"/>
    </source>
</evidence>
<gene>
    <name evidence="2" type="ORF">Vretimale_5387</name>
</gene>
<organism evidence="2 3">
    <name type="scientific">Volvox reticuliferus</name>
    <dbReference type="NCBI Taxonomy" id="1737510"/>
    <lineage>
        <taxon>Eukaryota</taxon>
        <taxon>Viridiplantae</taxon>
        <taxon>Chlorophyta</taxon>
        <taxon>core chlorophytes</taxon>
        <taxon>Chlorophyceae</taxon>
        <taxon>CS clade</taxon>
        <taxon>Chlamydomonadales</taxon>
        <taxon>Volvocaceae</taxon>
        <taxon>Volvox</taxon>
    </lineage>
</organism>
<feature type="compositionally biased region" description="Polar residues" evidence="1">
    <location>
        <begin position="279"/>
        <end position="289"/>
    </location>
</feature>
<dbReference type="EMBL" id="BNCQ01000007">
    <property type="protein sequence ID" value="GIM00241.1"/>
    <property type="molecule type" value="Genomic_DNA"/>
</dbReference>
<feature type="compositionally biased region" description="Basic and acidic residues" evidence="1">
    <location>
        <begin position="161"/>
        <end position="170"/>
    </location>
</feature>
<feature type="non-terminal residue" evidence="2">
    <location>
        <position position="1"/>
    </location>
</feature>
<evidence type="ECO:0000313" key="3">
    <source>
        <dbReference type="Proteomes" id="UP000722791"/>
    </source>
</evidence>
<protein>
    <submittedName>
        <fullName evidence="2">Uncharacterized protein</fullName>
    </submittedName>
</protein>
<feature type="compositionally biased region" description="Low complexity" evidence="1">
    <location>
        <begin position="297"/>
        <end position="311"/>
    </location>
</feature>
<accession>A0A8J4G567</accession>
<comment type="caution">
    <text evidence="2">The sequence shown here is derived from an EMBL/GenBank/DDBJ whole genome shotgun (WGS) entry which is preliminary data.</text>
</comment>
<dbReference type="AlphaFoldDB" id="A0A8J4G567"/>
<sequence length="985" mass="99887">SCRAAGKPTVQPIFISAPSNILPAQLLLPPPRQSRQLAAGSGAALIAVASPPAVTYTSLPRSMAVQFSRPSLISTTSWRSRSGAKCDGDAGVVSRIGPSGASFTSQQGGGSTFPMGSIEDSFSLSLRHQLQAEVKRTNSRINNASGAVAAGVVPSLLSSTPEHDLSRPSEGESEEEFDLTPRTQPRLPLHQDDKGPPTNAFASGVIGAVTPAVRTLAFAAVAAANSPSASVGSILPLLSRTGQGLQHGSTGDGSSSTPAGWNGGSGGDGSACSSSASGMLQQALRQHQSYARRQLRQQKQQQLQQQATMQSKQQHPWNMIVAEPAVCSPPLPVCNPLHPETMDAALLHHPAQRQPAPSAAVVADWQQSPGHAARTFKGGGNGGRGREPSCDTIVPNAGASSGAADVSKLSQQQQPPQPLLSAPAPRVGLGAHRAPVGVTSKLQADSINTTISWPSEVRAAAKQGYGTVGGGPTSQPYATHGQAEAVPILATAPTSAAGKAENASLESSVKVPHDTGKAFEHDSQTCPGGGAPRHPNARKELDSCSSPFLDTKGLSAGKPHNRALGQPAGESKDGEELTGVSGGGTAANAPAVTDRTEEDEGAALRDGMSLFAVGRAGSKAEPVAMMAVAASAGIWHGIAPPVTGRVPQPPHSGATGHPRAWSGARQRVHVQGSTGATDSALSNMFQYRWGQSPVGNAPGCNVVPALGSGGLVGNHWPSNTDGYAEGVARGPRATSMQGHYGSPAAAALSSAVAAAESGVRAASSSGGSQVDARLDPGLRNPAICRASRGDRTASSQLYTQVPQPVQPQRFFVPTGFGSSVTGDLGGSSFMASAGGEVYELYEHSAVSEDCDDSRTSARPPAGWRPGVHPPQAPGGGSAAATGPLPGARTFGRLGSLATRSDSTSTHGCTPNVVSCLAEGSTGAGGRKGCGTLARGGLGGAAATITVPSGSACTLSLAPVHSACYNLDEPELWRDETYTEPLGLEG</sequence>
<feature type="compositionally biased region" description="Low complexity" evidence="1">
    <location>
        <begin position="409"/>
        <end position="423"/>
    </location>
</feature>
<evidence type="ECO:0000313" key="2">
    <source>
        <dbReference type="EMBL" id="GIM00241.1"/>
    </source>
</evidence>
<feature type="region of interest" description="Disordered" evidence="1">
    <location>
        <begin position="394"/>
        <end position="423"/>
    </location>
</feature>
<feature type="compositionally biased region" description="Low complexity" evidence="1">
    <location>
        <begin position="878"/>
        <end position="887"/>
    </location>
</feature>
<feature type="region of interest" description="Disordered" evidence="1">
    <location>
        <begin position="243"/>
        <end position="311"/>
    </location>
</feature>
<feature type="region of interest" description="Disordered" evidence="1">
    <location>
        <begin position="158"/>
        <end position="199"/>
    </location>
</feature>
<feature type="region of interest" description="Disordered" evidence="1">
    <location>
        <begin position="519"/>
        <end position="601"/>
    </location>
</feature>
<reference evidence="2" key="1">
    <citation type="journal article" date="2021" name="Proc. Natl. Acad. Sci. U.S.A.">
        <title>Three genomes in the algal genus Volvox reveal the fate of a haploid sex-determining region after a transition to homothallism.</title>
        <authorList>
            <person name="Yamamoto K."/>
            <person name="Hamaji T."/>
            <person name="Kawai-Toyooka H."/>
            <person name="Matsuzaki R."/>
            <person name="Takahashi F."/>
            <person name="Nishimura Y."/>
            <person name="Kawachi M."/>
            <person name="Noguchi H."/>
            <person name="Minakuchi Y."/>
            <person name="Umen J.G."/>
            <person name="Toyoda A."/>
            <person name="Nozaki H."/>
        </authorList>
    </citation>
    <scope>NUCLEOTIDE SEQUENCE</scope>
    <source>
        <strain evidence="2">NIES-3785</strain>
    </source>
</reference>